<evidence type="ECO:0000313" key="2">
    <source>
        <dbReference type="EMBL" id="QJE94425.1"/>
    </source>
</evidence>
<dbReference type="Gene3D" id="3.30.460.40">
    <property type="match status" value="1"/>
</dbReference>
<evidence type="ECO:0000256" key="1">
    <source>
        <dbReference type="SAM" id="MobiDB-lite"/>
    </source>
</evidence>
<reference evidence="2 3" key="1">
    <citation type="submission" date="2020-04" db="EMBL/GenBank/DDBJ databases">
        <title>Luteolibacter sp. G-1-1-1 isolated from soil.</title>
        <authorList>
            <person name="Dahal R.H."/>
        </authorList>
    </citation>
    <scope>NUCLEOTIDE SEQUENCE [LARGE SCALE GENOMIC DNA]</scope>
    <source>
        <strain evidence="2 3">G-1-1-1</strain>
    </source>
</reference>
<dbReference type="Proteomes" id="UP000501812">
    <property type="component" value="Chromosome"/>
</dbReference>
<name>A0A858RCK6_9BACT</name>
<dbReference type="KEGG" id="luo:HHL09_01030"/>
<gene>
    <name evidence="2" type="ORF">HHL09_01030</name>
</gene>
<dbReference type="SUPFAM" id="SSF81301">
    <property type="entry name" value="Nucleotidyltransferase"/>
    <property type="match status" value="1"/>
</dbReference>
<dbReference type="AlphaFoldDB" id="A0A858RCK6"/>
<dbReference type="RefSeq" id="WP_169452646.1">
    <property type="nucleotide sequence ID" value="NZ_CP051774.1"/>
</dbReference>
<dbReference type="EMBL" id="CP051774">
    <property type="protein sequence ID" value="QJE94425.1"/>
    <property type="molecule type" value="Genomic_DNA"/>
</dbReference>
<feature type="region of interest" description="Disordered" evidence="1">
    <location>
        <begin position="105"/>
        <end position="126"/>
    </location>
</feature>
<dbReference type="InterPro" id="IPR043519">
    <property type="entry name" value="NT_sf"/>
</dbReference>
<organism evidence="2 3">
    <name type="scientific">Luteolibacter luteus</name>
    <dbReference type="NCBI Taxonomy" id="2728835"/>
    <lineage>
        <taxon>Bacteria</taxon>
        <taxon>Pseudomonadati</taxon>
        <taxon>Verrucomicrobiota</taxon>
        <taxon>Verrucomicrobiia</taxon>
        <taxon>Verrucomicrobiales</taxon>
        <taxon>Verrucomicrobiaceae</taxon>
        <taxon>Luteolibacter</taxon>
    </lineage>
</organism>
<proteinExistence type="predicted"/>
<sequence length="126" mass="14133">MHHAQARYTKDLDLWIRPETENSKKVAKALTAFGVPLREVTTEDFAQEGLQFVVGVPPCAVDFLTTVEGIDFESAWNSRVQHQVDDVPVLYLSLRDLMTTKRTVGRAQDLADIEEPNRPPRPGGDT</sequence>
<keyword evidence="3" id="KW-1185">Reference proteome</keyword>
<protein>
    <submittedName>
        <fullName evidence="2">Uncharacterized protein</fullName>
    </submittedName>
</protein>
<evidence type="ECO:0000313" key="3">
    <source>
        <dbReference type="Proteomes" id="UP000501812"/>
    </source>
</evidence>
<accession>A0A858RCK6</accession>